<dbReference type="Proteomes" id="UP000447355">
    <property type="component" value="Unassembled WGS sequence"/>
</dbReference>
<comment type="caution">
    <text evidence="2">The sequence shown here is derived from an EMBL/GenBank/DDBJ whole genome shotgun (WGS) entry which is preliminary data.</text>
</comment>
<protein>
    <submittedName>
        <fullName evidence="2">Uncharacterized protein</fullName>
    </submittedName>
</protein>
<feature type="compositionally biased region" description="Basic and acidic residues" evidence="1">
    <location>
        <begin position="63"/>
        <end position="84"/>
    </location>
</feature>
<dbReference type="AlphaFoldDB" id="A0A845GQL3"/>
<dbReference type="RefSeq" id="WP_161084795.1">
    <property type="nucleotide sequence ID" value="NZ_WWCX01000031.1"/>
</dbReference>
<proteinExistence type="predicted"/>
<evidence type="ECO:0000256" key="1">
    <source>
        <dbReference type="SAM" id="MobiDB-lite"/>
    </source>
</evidence>
<sequence>MNPRLSRYVFLLVPFVLLVLYWISSRPGEGPAVTVRRAAAHDDVRVARSCSDFQRTGNLSVPDGDHMRPATDAEKSEEESRCAGEAESSE</sequence>
<name>A0A845GQL3_9BURK</name>
<evidence type="ECO:0000313" key="3">
    <source>
        <dbReference type="Proteomes" id="UP000447355"/>
    </source>
</evidence>
<evidence type="ECO:0000313" key="2">
    <source>
        <dbReference type="EMBL" id="MYM95692.1"/>
    </source>
</evidence>
<feature type="region of interest" description="Disordered" evidence="1">
    <location>
        <begin position="55"/>
        <end position="90"/>
    </location>
</feature>
<organism evidence="2 3">
    <name type="scientific">Duganella vulcania</name>
    <dbReference type="NCBI Taxonomy" id="2692166"/>
    <lineage>
        <taxon>Bacteria</taxon>
        <taxon>Pseudomonadati</taxon>
        <taxon>Pseudomonadota</taxon>
        <taxon>Betaproteobacteria</taxon>
        <taxon>Burkholderiales</taxon>
        <taxon>Oxalobacteraceae</taxon>
        <taxon>Telluria group</taxon>
        <taxon>Duganella</taxon>
    </lineage>
</organism>
<dbReference type="EMBL" id="WWCX01000031">
    <property type="protein sequence ID" value="MYM95692.1"/>
    <property type="molecule type" value="Genomic_DNA"/>
</dbReference>
<gene>
    <name evidence="2" type="ORF">GTP90_17680</name>
</gene>
<reference evidence="2" key="1">
    <citation type="submission" date="2019-12" db="EMBL/GenBank/DDBJ databases">
        <title>Novel species isolated from a subtropical stream in China.</title>
        <authorList>
            <person name="Lu H."/>
        </authorList>
    </citation>
    <scope>NUCLEOTIDE SEQUENCE [LARGE SCALE GENOMIC DNA]</scope>
    <source>
        <strain evidence="2">FT81W</strain>
    </source>
</reference>
<accession>A0A845GQL3</accession>